<sequence length="174" mass="20281">MGQIQQICATNNQRCDSSVNDLRQLIIKRECLQDGSSRIILEQSTTITETLEDLKLKLSSDEDQQNQDVETNISIVESFQKLENKNLSQRELDKITDFNFINNSDGTKNRSKSVFIQNNLSEIPPKSILKNKTILQDQEKRNLQQHKRVRFSIKELQKNKQQSKYQGYTKISYL</sequence>
<evidence type="ECO:0000313" key="1">
    <source>
        <dbReference type="EMBL" id="CAD8047212.1"/>
    </source>
</evidence>
<dbReference type="OMA" id="VIKRECH"/>
<reference evidence="1" key="1">
    <citation type="submission" date="2021-01" db="EMBL/GenBank/DDBJ databases">
        <authorList>
            <consortium name="Genoscope - CEA"/>
            <person name="William W."/>
        </authorList>
    </citation>
    <scope>NUCLEOTIDE SEQUENCE</scope>
</reference>
<organism evidence="1 2">
    <name type="scientific">Paramecium primaurelia</name>
    <dbReference type="NCBI Taxonomy" id="5886"/>
    <lineage>
        <taxon>Eukaryota</taxon>
        <taxon>Sar</taxon>
        <taxon>Alveolata</taxon>
        <taxon>Ciliophora</taxon>
        <taxon>Intramacronucleata</taxon>
        <taxon>Oligohymenophorea</taxon>
        <taxon>Peniculida</taxon>
        <taxon>Parameciidae</taxon>
        <taxon>Paramecium</taxon>
    </lineage>
</organism>
<gene>
    <name evidence="1" type="ORF">PPRIM_AZ9-3.1.T0110315</name>
</gene>
<dbReference type="AlphaFoldDB" id="A0A8S1JWU7"/>
<name>A0A8S1JWU7_PARPR</name>
<keyword evidence="2" id="KW-1185">Reference proteome</keyword>
<evidence type="ECO:0000313" key="2">
    <source>
        <dbReference type="Proteomes" id="UP000688137"/>
    </source>
</evidence>
<dbReference type="Proteomes" id="UP000688137">
    <property type="component" value="Unassembled WGS sequence"/>
</dbReference>
<comment type="caution">
    <text evidence="1">The sequence shown here is derived from an EMBL/GenBank/DDBJ whole genome shotgun (WGS) entry which is preliminary data.</text>
</comment>
<accession>A0A8S1JWU7</accession>
<dbReference type="EMBL" id="CAJJDM010000008">
    <property type="protein sequence ID" value="CAD8047212.1"/>
    <property type="molecule type" value="Genomic_DNA"/>
</dbReference>
<proteinExistence type="predicted"/>
<protein>
    <submittedName>
        <fullName evidence="1">Uncharacterized protein</fullName>
    </submittedName>
</protein>